<name>A0A249XSN1_9CAUD</name>
<evidence type="ECO:0000313" key="2">
    <source>
        <dbReference type="Proteomes" id="UP000226037"/>
    </source>
</evidence>
<accession>A0A249XSN1</accession>
<keyword evidence="2" id="KW-1185">Reference proteome</keyword>
<sequence length="64" mass="7301">MTAAKYEFLTTRQRWEIRKRIVAAENECDVDYQPLSRAVFALASHFGVSPGTIVKVIDDMPDSR</sequence>
<gene>
    <name evidence="1" type="ORF">SEA_PHABBA_189</name>
</gene>
<dbReference type="EMBL" id="MF668280">
    <property type="protein sequence ID" value="ASZ74728.1"/>
    <property type="molecule type" value="Genomic_DNA"/>
</dbReference>
<reference evidence="2" key="1">
    <citation type="submission" date="2017-08" db="EMBL/GenBank/DDBJ databases">
        <authorList>
            <person name="de Groot N.N."/>
        </authorList>
    </citation>
    <scope>NUCLEOTIDE SEQUENCE [LARGE SCALE GENOMIC DNA]</scope>
</reference>
<protein>
    <submittedName>
        <fullName evidence="1">Uncharacterized protein</fullName>
    </submittedName>
</protein>
<organism evidence="1 2">
    <name type="scientific">Mycobacterium phage Phabba</name>
    <dbReference type="NCBI Taxonomy" id="2027899"/>
    <lineage>
        <taxon>Viruses</taxon>
        <taxon>Duplodnaviria</taxon>
        <taxon>Heunggongvirae</taxon>
        <taxon>Uroviricota</taxon>
        <taxon>Caudoviricetes</taxon>
        <taxon>Ceeclamvirinae</taxon>
        <taxon>Myrnavirus</taxon>
        <taxon>Myrnavirus phabba</taxon>
        <taxon>Myranavirus phabba</taxon>
    </lineage>
</organism>
<evidence type="ECO:0000313" key="1">
    <source>
        <dbReference type="EMBL" id="ASZ74728.1"/>
    </source>
</evidence>
<proteinExistence type="predicted"/>
<dbReference type="Proteomes" id="UP000226037">
    <property type="component" value="Segment"/>
</dbReference>